<dbReference type="InterPro" id="IPR036188">
    <property type="entry name" value="FAD/NAD-bd_sf"/>
</dbReference>
<feature type="domain" description="FAD-dependent oxidoreductase 2 FAD-binding" evidence="5">
    <location>
        <begin position="45"/>
        <end position="559"/>
    </location>
</feature>
<name>A0A7W6BMZ2_9SPHN</name>
<keyword evidence="3" id="KW-0274">FAD</keyword>
<comment type="caution">
    <text evidence="6">The sequence shown here is derived from an EMBL/GenBank/DDBJ whole genome shotgun (WGS) entry which is preliminary data.</text>
</comment>
<evidence type="ECO:0000259" key="5">
    <source>
        <dbReference type="Pfam" id="PF00890"/>
    </source>
</evidence>
<dbReference type="Pfam" id="PF00890">
    <property type="entry name" value="FAD_binding_2"/>
    <property type="match status" value="1"/>
</dbReference>
<dbReference type="SUPFAM" id="SSF51905">
    <property type="entry name" value="FAD/NAD(P)-binding domain"/>
    <property type="match status" value="1"/>
</dbReference>
<dbReference type="Gene3D" id="3.50.50.60">
    <property type="entry name" value="FAD/NAD(P)-binding domain"/>
    <property type="match status" value="2"/>
</dbReference>
<keyword evidence="2" id="KW-0285">Flavoprotein</keyword>
<dbReference type="GO" id="GO:0008202">
    <property type="term" value="P:steroid metabolic process"/>
    <property type="evidence" value="ECO:0007669"/>
    <property type="project" value="UniProtKB-ARBA"/>
</dbReference>
<dbReference type="InterPro" id="IPR027477">
    <property type="entry name" value="Succ_DH/fumarate_Rdtase_cat_sf"/>
</dbReference>
<keyword evidence="7" id="KW-1185">Reference proteome</keyword>
<dbReference type="EMBL" id="JACIDT010000008">
    <property type="protein sequence ID" value="MBB3926800.1"/>
    <property type="molecule type" value="Genomic_DNA"/>
</dbReference>
<dbReference type="PANTHER" id="PTHR43400">
    <property type="entry name" value="FUMARATE REDUCTASE"/>
    <property type="match status" value="1"/>
</dbReference>
<sequence>MENKGLGRRQLLAGAGVVAAAAVTGACSRTSTGGAADGAWDREADLVCVGSGAAASSAAVTASAAGASAIVLEKMPILGGTTAKSGGVCWIFNHFILREQGIADPKADALKYMVRYGYPRHYDPASPTLGLDERRYKVAEAFYDHGAAAVDHLREIGAVQFKQFRLFQVDRPAPDYADHLPENKVPTGRALEPAVGSGSSEGGGSLATQLHAFLKQKNIPVMTDTKVTRILRNEEGRVIGVEAEQGGKTLRIKANKGVVFGTGGYSHNVELCNTHQPYVYGSCSLPGSTGDFIPLAQEAGAMMGDLSLAWRSQVVLGEALANRGVGLGAFVLPGDSMILVNKYGKRIVNEKRDYNDRTQAHFPYDPAHEEYPNHLMFMLFDERSIDAFGGAFPFPVKKSEQPHLLEGASWDELFGKIAAQIKGWEGRTGGVRLAPDFAANAKATIAKFNDYAKAGVDPEFDRGKYLYDREWHLLFSARREGTKFPPNPYPNTVMHPFAESGPYYCVVLAPGTLDTAGGPQINEHAQVVSARGEPIPGLYAAGNCVASPTGQAYLGAGGTIGPAVTFGYIAANHAVKS</sequence>
<proteinExistence type="predicted"/>
<dbReference type="AlphaFoldDB" id="A0A7W6BMZ2"/>
<dbReference type="Proteomes" id="UP000571950">
    <property type="component" value="Unassembled WGS sequence"/>
</dbReference>
<dbReference type="SUPFAM" id="SSF56425">
    <property type="entry name" value="Succinate dehydrogenase/fumarate reductase flavoprotein, catalytic domain"/>
    <property type="match status" value="1"/>
</dbReference>
<dbReference type="InterPro" id="IPR050315">
    <property type="entry name" value="FAD-oxidoreductase_2"/>
</dbReference>
<comment type="cofactor">
    <cofactor evidence="1">
        <name>FAD</name>
        <dbReference type="ChEBI" id="CHEBI:57692"/>
    </cofactor>
</comment>
<keyword evidence="4" id="KW-0560">Oxidoreductase</keyword>
<protein>
    <submittedName>
        <fullName evidence="6">Succinate dehydrogenase/fumarate reductase flavoprotein subunit</fullName>
    </submittedName>
</protein>
<evidence type="ECO:0000256" key="3">
    <source>
        <dbReference type="ARBA" id="ARBA00022827"/>
    </source>
</evidence>
<evidence type="ECO:0000256" key="1">
    <source>
        <dbReference type="ARBA" id="ARBA00001974"/>
    </source>
</evidence>
<dbReference type="PANTHER" id="PTHR43400:SF10">
    <property type="entry name" value="3-OXOSTEROID 1-DEHYDROGENASE"/>
    <property type="match status" value="1"/>
</dbReference>
<dbReference type="PROSITE" id="PS51257">
    <property type="entry name" value="PROKAR_LIPOPROTEIN"/>
    <property type="match status" value="1"/>
</dbReference>
<dbReference type="InterPro" id="IPR003953">
    <property type="entry name" value="FAD-dep_OxRdtase_2_FAD-bd"/>
</dbReference>
<evidence type="ECO:0000313" key="7">
    <source>
        <dbReference type="Proteomes" id="UP000571950"/>
    </source>
</evidence>
<dbReference type="PROSITE" id="PS51318">
    <property type="entry name" value="TAT"/>
    <property type="match status" value="1"/>
</dbReference>
<evidence type="ECO:0000313" key="6">
    <source>
        <dbReference type="EMBL" id="MBB3926800.1"/>
    </source>
</evidence>
<reference evidence="6 7" key="1">
    <citation type="submission" date="2020-08" db="EMBL/GenBank/DDBJ databases">
        <title>Genomic Encyclopedia of Type Strains, Phase IV (KMG-IV): sequencing the most valuable type-strain genomes for metagenomic binning, comparative biology and taxonomic classification.</title>
        <authorList>
            <person name="Goeker M."/>
        </authorList>
    </citation>
    <scope>NUCLEOTIDE SEQUENCE [LARGE SCALE GENOMIC DNA]</scope>
    <source>
        <strain evidence="6 7">DSM 26189</strain>
    </source>
</reference>
<dbReference type="InterPro" id="IPR006311">
    <property type="entry name" value="TAT_signal"/>
</dbReference>
<dbReference type="RefSeq" id="WP_188072305.1">
    <property type="nucleotide sequence ID" value="NZ_JACIDT010000008.1"/>
</dbReference>
<gene>
    <name evidence="6" type="ORF">GGR43_002523</name>
</gene>
<accession>A0A7W6BMZ2</accession>
<evidence type="ECO:0000256" key="2">
    <source>
        <dbReference type="ARBA" id="ARBA00022630"/>
    </source>
</evidence>
<dbReference type="GO" id="GO:0016491">
    <property type="term" value="F:oxidoreductase activity"/>
    <property type="evidence" value="ECO:0007669"/>
    <property type="project" value="UniProtKB-KW"/>
</dbReference>
<evidence type="ECO:0000256" key="4">
    <source>
        <dbReference type="ARBA" id="ARBA00023002"/>
    </source>
</evidence>
<dbReference type="Gene3D" id="3.90.700.10">
    <property type="entry name" value="Succinate dehydrogenase/fumarate reductase flavoprotein, catalytic domain"/>
    <property type="match status" value="1"/>
</dbReference>
<organism evidence="6 7">
    <name type="scientific">Sphingobium jiangsuense</name>
    <dbReference type="NCBI Taxonomy" id="870476"/>
    <lineage>
        <taxon>Bacteria</taxon>
        <taxon>Pseudomonadati</taxon>
        <taxon>Pseudomonadota</taxon>
        <taxon>Alphaproteobacteria</taxon>
        <taxon>Sphingomonadales</taxon>
        <taxon>Sphingomonadaceae</taxon>
        <taxon>Sphingobium</taxon>
    </lineage>
</organism>